<evidence type="ECO:0000313" key="1">
    <source>
        <dbReference type="EMBL" id="GAB0173257.1"/>
    </source>
</evidence>
<keyword evidence="2" id="KW-1185">Reference proteome</keyword>
<dbReference type="EMBL" id="BAAFHN010000029">
    <property type="protein sequence ID" value="GAB0173257.1"/>
    <property type="molecule type" value="Genomic_DNA"/>
</dbReference>
<proteinExistence type="predicted"/>
<reference evidence="1 2" key="1">
    <citation type="submission" date="2024-06" db="EMBL/GenBank/DDBJ databases">
        <title>Draft genome sequence of Helicobacter trogontum NHP16-4001.</title>
        <authorList>
            <person name="Rimbara E."/>
            <person name="Suzuki M."/>
        </authorList>
    </citation>
    <scope>NUCLEOTIDE SEQUENCE [LARGE SCALE GENOMIC DNA]</scope>
    <source>
        <strain evidence="1 2">NHP16-4001</strain>
    </source>
</reference>
<dbReference type="Proteomes" id="UP001562457">
    <property type="component" value="Unassembled WGS sequence"/>
</dbReference>
<evidence type="ECO:0000313" key="2">
    <source>
        <dbReference type="Proteomes" id="UP001562457"/>
    </source>
</evidence>
<protein>
    <submittedName>
        <fullName evidence="1">Uncharacterized protein</fullName>
    </submittedName>
</protein>
<gene>
    <name evidence="1" type="ORF">NHP164001_12750</name>
</gene>
<name>A0ABQ0D4J2_9HELI</name>
<dbReference type="RefSeq" id="WP_158659201.1">
    <property type="nucleotide sequence ID" value="NZ_BAAFHN010000029.1"/>
</dbReference>
<organism evidence="1 2">
    <name type="scientific">Helicobacter trogontum</name>
    <dbReference type="NCBI Taxonomy" id="50960"/>
    <lineage>
        <taxon>Bacteria</taxon>
        <taxon>Pseudomonadati</taxon>
        <taxon>Campylobacterota</taxon>
        <taxon>Epsilonproteobacteria</taxon>
        <taxon>Campylobacterales</taxon>
        <taxon>Helicobacteraceae</taxon>
        <taxon>Helicobacter</taxon>
    </lineage>
</organism>
<comment type="caution">
    <text evidence="1">The sequence shown here is derived from an EMBL/GenBank/DDBJ whole genome shotgun (WGS) entry which is preliminary data.</text>
</comment>
<accession>A0ABQ0D4J2</accession>
<sequence>MTLEELETIGDKMFDAIKDFMKVIKTENLKKIKKAVEIFPITQAQ</sequence>